<accession>A0A853FBW6</accession>
<dbReference type="HAMAP" id="MF_00528">
    <property type="entry name" value="Maf"/>
    <property type="match status" value="1"/>
</dbReference>
<dbReference type="SUPFAM" id="SSF52972">
    <property type="entry name" value="ITPase-like"/>
    <property type="match status" value="1"/>
</dbReference>
<sequence length="196" mass="21422">MNLPAIYLASASPRRHEILVRMGVEHEVLHVPAPEGEDEPRLPGEPPEDYVRRTAREKAQRAADWVRTPLDTSRPILAADTTVILEHDLLGKPADLDDARTMLARLSGSIHSVHTAIAVAYQDSLLEDVSITQVRFRALTPQDIDSYCASGEPMGKAGAYGIQGRAGMFVQHLSGSYTGVMGLPMFETARLLQSLP</sequence>
<dbReference type="InterPro" id="IPR029001">
    <property type="entry name" value="ITPase-like_fam"/>
</dbReference>
<feature type="site" description="Important for substrate specificity" evidence="4">
    <location>
        <position position="14"/>
    </location>
</feature>
<dbReference type="OrthoDB" id="9807767at2"/>
<name>A0A853FBW6_9BURK</name>
<dbReference type="GO" id="GO:0005737">
    <property type="term" value="C:cytoplasm"/>
    <property type="evidence" value="ECO:0007669"/>
    <property type="project" value="UniProtKB-SubCell"/>
</dbReference>
<keyword evidence="2 4" id="KW-0378">Hydrolase</keyword>
<dbReference type="InterPro" id="IPR003697">
    <property type="entry name" value="Maf-like"/>
</dbReference>
<dbReference type="Gene3D" id="3.90.950.10">
    <property type="match status" value="1"/>
</dbReference>
<comment type="similarity">
    <text evidence="4">Belongs to the Maf family. YhdE subfamily.</text>
</comment>
<evidence type="ECO:0000256" key="2">
    <source>
        <dbReference type="ARBA" id="ARBA00022801"/>
    </source>
</evidence>
<gene>
    <name evidence="5" type="primary">maf</name>
    <name evidence="5" type="ORF">H0A68_09625</name>
</gene>
<dbReference type="Proteomes" id="UP000580517">
    <property type="component" value="Unassembled WGS sequence"/>
</dbReference>
<evidence type="ECO:0000256" key="3">
    <source>
        <dbReference type="ARBA" id="ARBA00023080"/>
    </source>
</evidence>
<feature type="site" description="Important for substrate specificity" evidence="4">
    <location>
        <position position="163"/>
    </location>
</feature>
<comment type="caution">
    <text evidence="4">Lacks conserved residue(s) required for the propagation of feature annotation.</text>
</comment>
<dbReference type="AlphaFoldDB" id="A0A853FBW6"/>
<dbReference type="CDD" id="cd00555">
    <property type="entry name" value="Maf"/>
    <property type="match status" value="1"/>
</dbReference>
<protein>
    <recommendedName>
        <fullName evidence="4">dTTP/UTP pyrophosphatase</fullName>
        <shortName evidence="4">dTTPase/UTPase</shortName>
        <ecNumber evidence="4">3.6.1.9</ecNumber>
    </recommendedName>
    <alternativeName>
        <fullName evidence="4">Nucleoside triphosphate pyrophosphatase</fullName>
    </alternativeName>
    <alternativeName>
        <fullName evidence="4">Nucleotide pyrophosphatase</fullName>
        <shortName evidence="4">Nucleotide PPase</shortName>
    </alternativeName>
</protein>
<dbReference type="Pfam" id="PF02545">
    <property type="entry name" value="Maf"/>
    <property type="match status" value="1"/>
</dbReference>
<dbReference type="PANTHER" id="PTHR43213:SF5">
    <property type="entry name" value="BIFUNCTIONAL DTTP_UTP PYROPHOSPHATASE_METHYLTRANSFERASE PROTEIN-RELATED"/>
    <property type="match status" value="1"/>
</dbReference>
<reference evidence="5 6" key="1">
    <citation type="submission" date="2020-07" db="EMBL/GenBank/DDBJ databases">
        <title>Taxonomic revisions and descriptions of new bacterial species based on genomic comparisons in the high-G+C-content subgroup of the family Alcaligenaceae.</title>
        <authorList>
            <person name="Szabo A."/>
            <person name="Felfoldi T."/>
        </authorList>
    </citation>
    <scope>NUCLEOTIDE SEQUENCE [LARGE SCALE GENOMIC DNA]</scope>
    <source>
        <strain evidence="5 6">DSM 25264</strain>
    </source>
</reference>
<comment type="catalytic activity">
    <reaction evidence="4">
        <text>dTTP + H2O = dTMP + diphosphate + H(+)</text>
        <dbReference type="Rhea" id="RHEA:28534"/>
        <dbReference type="ChEBI" id="CHEBI:15377"/>
        <dbReference type="ChEBI" id="CHEBI:15378"/>
        <dbReference type="ChEBI" id="CHEBI:33019"/>
        <dbReference type="ChEBI" id="CHEBI:37568"/>
        <dbReference type="ChEBI" id="CHEBI:63528"/>
        <dbReference type="EC" id="3.6.1.9"/>
    </reaction>
</comment>
<organism evidence="5 6">
    <name type="scientific">Allopusillimonas soli</name>
    <dbReference type="NCBI Taxonomy" id="659016"/>
    <lineage>
        <taxon>Bacteria</taxon>
        <taxon>Pseudomonadati</taxon>
        <taxon>Pseudomonadota</taxon>
        <taxon>Betaproteobacteria</taxon>
        <taxon>Burkholderiales</taxon>
        <taxon>Alcaligenaceae</taxon>
        <taxon>Allopusillimonas</taxon>
    </lineage>
</organism>
<keyword evidence="6" id="KW-1185">Reference proteome</keyword>
<dbReference type="GO" id="GO:0009117">
    <property type="term" value="P:nucleotide metabolic process"/>
    <property type="evidence" value="ECO:0007669"/>
    <property type="project" value="UniProtKB-KW"/>
</dbReference>
<proteinExistence type="inferred from homology"/>
<comment type="caution">
    <text evidence="5">The sequence shown here is derived from an EMBL/GenBank/DDBJ whole genome shotgun (WGS) entry which is preliminary data.</text>
</comment>
<keyword evidence="3 4" id="KW-0546">Nucleotide metabolism</keyword>
<comment type="function">
    <text evidence="4">Nucleoside triphosphate pyrophosphatase that hydrolyzes dTTP and UTP. May have a dual role in cell division arrest and in preventing the incorporation of modified nucleotides into cellular nucleic acids.</text>
</comment>
<feature type="site" description="Important for substrate specificity" evidence="4">
    <location>
        <position position="81"/>
    </location>
</feature>
<evidence type="ECO:0000256" key="4">
    <source>
        <dbReference type="HAMAP-Rule" id="MF_00528"/>
    </source>
</evidence>
<dbReference type="EC" id="3.6.1.9" evidence="4"/>
<evidence type="ECO:0000313" key="6">
    <source>
        <dbReference type="Proteomes" id="UP000580517"/>
    </source>
</evidence>
<keyword evidence="4" id="KW-0963">Cytoplasm</keyword>
<evidence type="ECO:0000313" key="5">
    <source>
        <dbReference type="EMBL" id="NYT37132.1"/>
    </source>
</evidence>
<evidence type="ECO:0000256" key="1">
    <source>
        <dbReference type="ARBA" id="ARBA00001968"/>
    </source>
</evidence>
<dbReference type="GO" id="GO:0047429">
    <property type="term" value="F:nucleoside triphosphate diphosphatase activity"/>
    <property type="evidence" value="ECO:0007669"/>
    <property type="project" value="UniProtKB-EC"/>
</dbReference>
<comment type="catalytic activity">
    <reaction evidence="4">
        <text>UTP + H2O = UMP + diphosphate + H(+)</text>
        <dbReference type="Rhea" id="RHEA:29395"/>
        <dbReference type="ChEBI" id="CHEBI:15377"/>
        <dbReference type="ChEBI" id="CHEBI:15378"/>
        <dbReference type="ChEBI" id="CHEBI:33019"/>
        <dbReference type="ChEBI" id="CHEBI:46398"/>
        <dbReference type="ChEBI" id="CHEBI:57865"/>
        <dbReference type="EC" id="3.6.1.9"/>
    </reaction>
</comment>
<dbReference type="NCBIfam" id="TIGR00172">
    <property type="entry name" value="maf"/>
    <property type="match status" value="1"/>
</dbReference>
<comment type="subcellular location">
    <subcellularLocation>
        <location evidence="4">Cytoplasm</location>
    </subcellularLocation>
</comment>
<feature type="active site" description="Proton acceptor" evidence="4">
    <location>
        <position position="80"/>
    </location>
</feature>
<dbReference type="RefSeq" id="WP_129969030.1">
    <property type="nucleotide sequence ID" value="NZ_JACCEW010000002.1"/>
</dbReference>
<comment type="cofactor">
    <cofactor evidence="1 4">
        <name>a divalent metal cation</name>
        <dbReference type="ChEBI" id="CHEBI:60240"/>
    </cofactor>
</comment>
<dbReference type="PANTHER" id="PTHR43213">
    <property type="entry name" value="BIFUNCTIONAL DTTP/UTP PYROPHOSPHATASE/METHYLTRANSFERASE PROTEIN-RELATED"/>
    <property type="match status" value="1"/>
</dbReference>
<dbReference type="PIRSF" id="PIRSF006305">
    <property type="entry name" value="Maf"/>
    <property type="match status" value="1"/>
</dbReference>
<dbReference type="EMBL" id="JACCEW010000002">
    <property type="protein sequence ID" value="NYT37132.1"/>
    <property type="molecule type" value="Genomic_DNA"/>
</dbReference>